<organism evidence="3">
    <name type="scientific">marine metagenome</name>
    <dbReference type="NCBI Taxonomy" id="408172"/>
    <lineage>
        <taxon>unclassified sequences</taxon>
        <taxon>metagenomes</taxon>
        <taxon>ecological metagenomes</taxon>
    </lineage>
</organism>
<dbReference type="EMBL" id="UINC01014693">
    <property type="protein sequence ID" value="SVA62495.1"/>
    <property type="molecule type" value="Genomic_DNA"/>
</dbReference>
<sequence length="996" mass="104820">LFLEGENTTALYDDWTYLAIGSSGTGDFADAIVDEFGVWARAITGDEVATLYNGGAGTPLMHFEGGALPAQLAKLTPSATGFVAVLDESVAAAEVDVDSVTAALDGAEVVVSKSKTGALTTITYDSGDTLLAPDSEHILAISFVDANGAAQSATSDFKVKAYTIVDTALKLPDSAKGESGFIVFPSQISAGQGVTSKVANWASAEQQISGGFIDPDTEEPYLNESDIDAFDVWSFSPMLVETVNQNQDAPESTGTFKEKNGYEDDPLSGIPGWGDSTDGVASEYVTMLQLGKGAHTLGVNAADGFNASFGVSYPDAFQQNAGHPKNKKFDIYIGEAGLYPFRVLFWENTGTAHIEIYSIVNGEKVLINDPDVDGSIKAFAPKGVTLDETTSDRATTGRAYISSLSPTAGVFGTDKNIRLTLVNGNLTTLNEGSVKFSYDGEVVSHSVDKDGDVRVISYDATSAGNGDHTALVEYADSAGSARSIEWSFTLADPVVEGQVNLLAHWGFDEELDAVQSIDSVSGMTADLLRGAKITTDSIRGNALDATAAGNSYATADGAFLNLTSPLNQFSFTFWSKWVGGLSASSHFWAKSSSSPSGERGAQAHVPWGGGGVIYWDTSGCCGGGDTRINAGWGGDYHSWNHFAFTKNGDTKQIYINGELFHEGENTNPVKDDFHTLNIMGDQNGGNSPNAIVDDFAVFGTALDEEQLADVMTGKLLGAQESSDLISVQPSDVSAEMNSTATFSLELAQEGLSVSWKMNGVNIGSGTSVETAVLSDEDDGSTIQATVLSADNFQVSAEVTLTVTADKTPPSIVSTDSSFMMDSLTIVLNEELGAVDSSNFSIAGLSVDGAELDGDRTVIITTGTQTVNQVYTVTISDLEDASGNALNTTVDIQAKYYAWVEGEPNLIMFYDFDDATIADKAFDNVFNTAGTVSGTAAYTDDTPSDSGKAMDMTKTAGHVVVPDAGVLNIASAVDELTISFWQKNYTIPSSSSFYANS</sequence>
<feature type="compositionally biased region" description="Polar residues" evidence="2">
    <location>
        <begin position="245"/>
        <end position="255"/>
    </location>
</feature>
<dbReference type="SUPFAM" id="SSF49899">
    <property type="entry name" value="Concanavalin A-like lectins/glucanases"/>
    <property type="match status" value="2"/>
</dbReference>
<proteinExistence type="predicted"/>
<dbReference type="Gene3D" id="2.60.120.200">
    <property type="match status" value="1"/>
</dbReference>
<accession>A0A381XCN1</accession>
<dbReference type="Gene3D" id="2.60.40.1220">
    <property type="match status" value="1"/>
</dbReference>
<evidence type="ECO:0000256" key="1">
    <source>
        <dbReference type="ARBA" id="ARBA00022729"/>
    </source>
</evidence>
<protein>
    <recommendedName>
        <fullName evidence="4">LamG-like jellyroll fold domain-containing protein</fullName>
    </recommendedName>
</protein>
<reference evidence="3" key="1">
    <citation type="submission" date="2018-05" db="EMBL/GenBank/DDBJ databases">
        <authorList>
            <person name="Lanie J.A."/>
            <person name="Ng W.-L."/>
            <person name="Kazmierczak K.M."/>
            <person name="Andrzejewski T.M."/>
            <person name="Davidsen T.M."/>
            <person name="Wayne K.J."/>
            <person name="Tettelin H."/>
            <person name="Glass J.I."/>
            <person name="Rusch D."/>
            <person name="Podicherti R."/>
            <person name="Tsui H.-C.T."/>
            <person name="Winkler M.E."/>
        </authorList>
    </citation>
    <scope>NUCLEOTIDE SEQUENCE</scope>
</reference>
<evidence type="ECO:0008006" key="4">
    <source>
        <dbReference type="Google" id="ProtNLM"/>
    </source>
</evidence>
<dbReference type="AlphaFoldDB" id="A0A381XCN1"/>
<name>A0A381XCN1_9ZZZZ</name>
<feature type="region of interest" description="Disordered" evidence="2">
    <location>
        <begin position="245"/>
        <end position="271"/>
    </location>
</feature>
<feature type="non-terminal residue" evidence="3">
    <location>
        <position position="996"/>
    </location>
</feature>
<dbReference type="InterPro" id="IPR014755">
    <property type="entry name" value="Cu-Rt/internalin_Ig-like"/>
</dbReference>
<gene>
    <name evidence="3" type="ORF">METZ01_LOCUS115349</name>
</gene>
<dbReference type="Pfam" id="PF13385">
    <property type="entry name" value="Laminin_G_3"/>
    <property type="match status" value="1"/>
</dbReference>
<keyword evidence="1" id="KW-0732">Signal</keyword>
<dbReference type="InterPro" id="IPR013320">
    <property type="entry name" value="ConA-like_dom_sf"/>
</dbReference>
<evidence type="ECO:0000256" key="2">
    <source>
        <dbReference type="SAM" id="MobiDB-lite"/>
    </source>
</evidence>
<evidence type="ECO:0000313" key="3">
    <source>
        <dbReference type="EMBL" id="SVA62495.1"/>
    </source>
</evidence>
<feature type="non-terminal residue" evidence="3">
    <location>
        <position position="1"/>
    </location>
</feature>